<comment type="caution">
    <text evidence="2">The sequence shown here is derived from an EMBL/GenBank/DDBJ whole genome shotgun (WGS) entry which is preliminary data.</text>
</comment>
<dbReference type="Proteomes" id="UP000266188">
    <property type="component" value="Unassembled WGS sequence"/>
</dbReference>
<name>A0A3A2ZKN5_9EURO</name>
<gene>
    <name evidence="2" type="ORF">PHISCL_03909</name>
</gene>
<feature type="compositionally biased region" description="Polar residues" evidence="1">
    <location>
        <begin position="166"/>
        <end position="182"/>
    </location>
</feature>
<evidence type="ECO:0000256" key="1">
    <source>
        <dbReference type="SAM" id="MobiDB-lite"/>
    </source>
</evidence>
<dbReference type="EMBL" id="MVGC01000106">
    <property type="protein sequence ID" value="RJE23769.1"/>
    <property type="molecule type" value="Genomic_DNA"/>
</dbReference>
<keyword evidence="3" id="KW-1185">Reference proteome</keyword>
<reference evidence="3" key="1">
    <citation type="submission" date="2017-02" db="EMBL/GenBank/DDBJ databases">
        <authorList>
            <person name="Tafer H."/>
            <person name="Lopandic K."/>
        </authorList>
    </citation>
    <scope>NUCLEOTIDE SEQUENCE [LARGE SCALE GENOMIC DNA]</scope>
    <source>
        <strain evidence="3">CBS 366.77</strain>
    </source>
</reference>
<accession>A0A3A2ZKN5</accession>
<dbReference type="AlphaFoldDB" id="A0A3A2ZKN5"/>
<organism evidence="2 3">
    <name type="scientific">Aspergillus sclerotialis</name>
    <dbReference type="NCBI Taxonomy" id="2070753"/>
    <lineage>
        <taxon>Eukaryota</taxon>
        <taxon>Fungi</taxon>
        <taxon>Dikarya</taxon>
        <taxon>Ascomycota</taxon>
        <taxon>Pezizomycotina</taxon>
        <taxon>Eurotiomycetes</taxon>
        <taxon>Eurotiomycetidae</taxon>
        <taxon>Eurotiales</taxon>
        <taxon>Aspergillaceae</taxon>
        <taxon>Aspergillus</taxon>
        <taxon>Aspergillus subgen. Polypaecilum</taxon>
    </lineage>
</organism>
<evidence type="ECO:0000313" key="2">
    <source>
        <dbReference type="EMBL" id="RJE23769.1"/>
    </source>
</evidence>
<protein>
    <submittedName>
        <fullName evidence="2">Uncharacterized protein</fullName>
    </submittedName>
</protein>
<proteinExistence type="predicted"/>
<feature type="region of interest" description="Disordered" evidence="1">
    <location>
        <begin position="54"/>
        <end position="96"/>
    </location>
</feature>
<evidence type="ECO:0000313" key="3">
    <source>
        <dbReference type="Proteomes" id="UP000266188"/>
    </source>
</evidence>
<sequence>MFSMETIKLDDFSNHWKDSLLGESFWREQDRLNRTHQDRIETIPARSLTLHKQFPFNLHDEQGPRNRNSQQKRRSQQPVALSPKKQKQKNRRFSTSDALHLNTLSFSPATNLLHEFNKHGHADSRLHSLSHSHSSSNFRSPVKLARRAGSLLRASFRLSTTDERTTSPGPDTPVQKSPSSPGKTIPSFRGGEAWDNVSRETERLCFDIFIPLKSPEYTPKPNESENAILEIDQLSPLCEFRNLRVLKITGMMQSYQKYIWRAAWVNLNLEELELGMALAPRVKQKYMKSGSEWQAISGDWTFEVPQYCDPVY</sequence>
<feature type="region of interest" description="Disordered" evidence="1">
    <location>
        <begin position="155"/>
        <end position="192"/>
    </location>
</feature>
<dbReference type="OrthoDB" id="5368934at2759"/>